<dbReference type="Proteomes" id="UP001341840">
    <property type="component" value="Unassembled WGS sequence"/>
</dbReference>
<sequence>MSVEGIKVDSGNSRVDSPSHLCEYKLNAVSLHFPLLLVYTLLDDSTLRSLVVSPVSLCSSHRYTLLGGKKEEAAVAPEKKKETTAVREEE</sequence>
<dbReference type="EMBL" id="JASCZI010063174">
    <property type="protein sequence ID" value="MED6141115.1"/>
    <property type="molecule type" value="Genomic_DNA"/>
</dbReference>
<gene>
    <name evidence="1" type="ORF">PIB30_100123</name>
</gene>
<protein>
    <submittedName>
        <fullName evidence="1">Uncharacterized protein</fullName>
    </submittedName>
</protein>
<proteinExistence type="predicted"/>
<reference evidence="1 2" key="1">
    <citation type="journal article" date="2023" name="Plants (Basel)">
        <title>Bridging the Gap: Combining Genomics and Transcriptomics Approaches to Understand Stylosanthes scabra, an Orphan Legume from the Brazilian Caatinga.</title>
        <authorList>
            <person name="Ferreira-Neto J.R.C."/>
            <person name="da Silva M.D."/>
            <person name="Binneck E."/>
            <person name="de Melo N.F."/>
            <person name="da Silva R.H."/>
            <person name="de Melo A.L.T.M."/>
            <person name="Pandolfi V."/>
            <person name="Bustamante F.O."/>
            <person name="Brasileiro-Vidal A.C."/>
            <person name="Benko-Iseppon A.M."/>
        </authorList>
    </citation>
    <scope>NUCLEOTIDE SEQUENCE [LARGE SCALE GENOMIC DNA]</scope>
    <source>
        <tissue evidence="1">Leaves</tissue>
    </source>
</reference>
<organism evidence="1 2">
    <name type="scientific">Stylosanthes scabra</name>
    <dbReference type="NCBI Taxonomy" id="79078"/>
    <lineage>
        <taxon>Eukaryota</taxon>
        <taxon>Viridiplantae</taxon>
        <taxon>Streptophyta</taxon>
        <taxon>Embryophyta</taxon>
        <taxon>Tracheophyta</taxon>
        <taxon>Spermatophyta</taxon>
        <taxon>Magnoliopsida</taxon>
        <taxon>eudicotyledons</taxon>
        <taxon>Gunneridae</taxon>
        <taxon>Pentapetalae</taxon>
        <taxon>rosids</taxon>
        <taxon>fabids</taxon>
        <taxon>Fabales</taxon>
        <taxon>Fabaceae</taxon>
        <taxon>Papilionoideae</taxon>
        <taxon>50 kb inversion clade</taxon>
        <taxon>dalbergioids sensu lato</taxon>
        <taxon>Dalbergieae</taxon>
        <taxon>Pterocarpus clade</taxon>
        <taxon>Stylosanthes</taxon>
    </lineage>
</organism>
<comment type="caution">
    <text evidence="1">The sequence shown here is derived from an EMBL/GenBank/DDBJ whole genome shotgun (WGS) entry which is preliminary data.</text>
</comment>
<name>A0ABU6SXT1_9FABA</name>
<keyword evidence="2" id="KW-1185">Reference proteome</keyword>
<evidence type="ECO:0000313" key="1">
    <source>
        <dbReference type="EMBL" id="MED6141115.1"/>
    </source>
</evidence>
<evidence type="ECO:0000313" key="2">
    <source>
        <dbReference type="Proteomes" id="UP001341840"/>
    </source>
</evidence>
<accession>A0ABU6SXT1</accession>